<dbReference type="EMBL" id="JAIWYP010000013">
    <property type="protein sequence ID" value="KAH3722212.1"/>
    <property type="molecule type" value="Genomic_DNA"/>
</dbReference>
<reference evidence="1" key="2">
    <citation type="submission" date="2020-11" db="EMBL/GenBank/DDBJ databases">
        <authorList>
            <person name="McCartney M.A."/>
            <person name="Auch B."/>
            <person name="Kono T."/>
            <person name="Mallez S."/>
            <person name="Becker A."/>
            <person name="Gohl D.M."/>
            <person name="Silverstein K.A.T."/>
            <person name="Koren S."/>
            <person name="Bechman K.B."/>
            <person name="Herman A."/>
            <person name="Abrahante J.E."/>
            <person name="Garbe J."/>
        </authorList>
    </citation>
    <scope>NUCLEOTIDE SEQUENCE</scope>
    <source>
        <strain evidence="1">Duluth1</strain>
        <tissue evidence="1">Whole animal</tissue>
    </source>
</reference>
<accession>A0A9D4CEI5</accession>
<gene>
    <name evidence="1" type="ORF">DPMN_065168</name>
</gene>
<sequence>MNINISETRVPVNRHTDVTPCSSIGLSLSISDRNSPTALKMTTLYKHIQIVLESFRASMCT</sequence>
<organism evidence="1 2">
    <name type="scientific">Dreissena polymorpha</name>
    <name type="common">Zebra mussel</name>
    <name type="synonym">Mytilus polymorpha</name>
    <dbReference type="NCBI Taxonomy" id="45954"/>
    <lineage>
        <taxon>Eukaryota</taxon>
        <taxon>Metazoa</taxon>
        <taxon>Spiralia</taxon>
        <taxon>Lophotrochozoa</taxon>
        <taxon>Mollusca</taxon>
        <taxon>Bivalvia</taxon>
        <taxon>Autobranchia</taxon>
        <taxon>Heteroconchia</taxon>
        <taxon>Euheterodonta</taxon>
        <taxon>Imparidentia</taxon>
        <taxon>Neoheterodontei</taxon>
        <taxon>Myida</taxon>
        <taxon>Dreissenoidea</taxon>
        <taxon>Dreissenidae</taxon>
        <taxon>Dreissena</taxon>
    </lineage>
</organism>
<evidence type="ECO:0000313" key="2">
    <source>
        <dbReference type="Proteomes" id="UP000828390"/>
    </source>
</evidence>
<evidence type="ECO:0000313" key="1">
    <source>
        <dbReference type="EMBL" id="KAH3722212.1"/>
    </source>
</evidence>
<dbReference type="AlphaFoldDB" id="A0A9D4CEI5"/>
<comment type="caution">
    <text evidence="1">The sequence shown here is derived from an EMBL/GenBank/DDBJ whole genome shotgun (WGS) entry which is preliminary data.</text>
</comment>
<reference evidence="1" key="1">
    <citation type="journal article" date="2019" name="bioRxiv">
        <title>The Genome of the Zebra Mussel, Dreissena polymorpha: A Resource for Invasive Species Research.</title>
        <authorList>
            <person name="McCartney M.A."/>
            <person name="Auch B."/>
            <person name="Kono T."/>
            <person name="Mallez S."/>
            <person name="Zhang Y."/>
            <person name="Obille A."/>
            <person name="Becker A."/>
            <person name="Abrahante J.E."/>
            <person name="Garbe J."/>
            <person name="Badalamenti J.P."/>
            <person name="Herman A."/>
            <person name="Mangelson H."/>
            <person name="Liachko I."/>
            <person name="Sullivan S."/>
            <person name="Sone E.D."/>
            <person name="Koren S."/>
            <person name="Silverstein K.A.T."/>
            <person name="Beckman K.B."/>
            <person name="Gohl D.M."/>
        </authorList>
    </citation>
    <scope>NUCLEOTIDE SEQUENCE</scope>
    <source>
        <strain evidence="1">Duluth1</strain>
        <tissue evidence="1">Whole animal</tissue>
    </source>
</reference>
<dbReference type="Proteomes" id="UP000828390">
    <property type="component" value="Unassembled WGS sequence"/>
</dbReference>
<protein>
    <submittedName>
        <fullName evidence="1">Uncharacterized protein</fullName>
    </submittedName>
</protein>
<proteinExistence type="predicted"/>
<name>A0A9D4CEI5_DREPO</name>
<keyword evidence="2" id="KW-1185">Reference proteome</keyword>